<feature type="compositionally biased region" description="Low complexity" evidence="1">
    <location>
        <begin position="44"/>
        <end position="71"/>
    </location>
</feature>
<evidence type="ECO:0000313" key="3">
    <source>
        <dbReference type="Proteomes" id="UP001474421"/>
    </source>
</evidence>
<name>A0AAW1ALN7_CROAD</name>
<dbReference type="EMBL" id="JAOTOJ010000019">
    <property type="protein sequence ID" value="KAK9390917.1"/>
    <property type="molecule type" value="Genomic_DNA"/>
</dbReference>
<reference evidence="2 3" key="1">
    <citation type="journal article" date="2024" name="Proc. Natl. Acad. Sci. U.S.A.">
        <title>The genetic regulatory architecture and epigenomic basis for age-related changes in rattlesnake venom.</title>
        <authorList>
            <person name="Hogan M.P."/>
            <person name="Holding M.L."/>
            <person name="Nystrom G.S."/>
            <person name="Colston T.J."/>
            <person name="Bartlett D.A."/>
            <person name="Mason A.J."/>
            <person name="Ellsworth S.A."/>
            <person name="Rautsaw R.M."/>
            <person name="Lawrence K.C."/>
            <person name="Strickland J.L."/>
            <person name="He B."/>
            <person name="Fraser P."/>
            <person name="Margres M.J."/>
            <person name="Gilbert D.M."/>
            <person name="Gibbs H.L."/>
            <person name="Parkinson C.L."/>
            <person name="Rokyta D.R."/>
        </authorList>
    </citation>
    <scope>NUCLEOTIDE SEQUENCE [LARGE SCALE GENOMIC DNA]</scope>
    <source>
        <strain evidence="2">DRR0105</strain>
    </source>
</reference>
<accession>A0AAW1ALN7</accession>
<gene>
    <name evidence="2" type="ORF">NXF25_018247</name>
</gene>
<organism evidence="2 3">
    <name type="scientific">Crotalus adamanteus</name>
    <name type="common">Eastern diamondback rattlesnake</name>
    <dbReference type="NCBI Taxonomy" id="8729"/>
    <lineage>
        <taxon>Eukaryota</taxon>
        <taxon>Metazoa</taxon>
        <taxon>Chordata</taxon>
        <taxon>Craniata</taxon>
        <taxon>Vertebrata</taxon>
        <taxon>Euteleostomi</taxon>
        <taxon>Lepidosauria</taxon>
        <taxon>Squamata</taxon>
        <taxon>Bifurcata</taxon>
        <taxon>Unidentata</taxon>
        <taxon>Episquamata</taxon>
        <taxon>Toxicofera</taxon>
        <taxon>Serpentes</taxon>
        <taxon>Colubroidea</taxon>
        <taxon>Viperidae</taxon>
        <taxon>Crotalinae</taxon>
        <taxon>Crotalus</taxon>
    </lineage>
</organism>
<proteinExistence type="predicted"/>
<feature type="region of interest" description="Disordered" evidence="1">
    <location>
        <begin position="1"/>
        <end position="112"/>
    </location>
</feature>
<dbReference type="Proteomes" id="UP001474421">
    <property type="component" value="Unassembled WGS sequence"/>
</dbReference>
<dbReference type="PANTHER" id="PTHR23330">
    <property type="entry name" value="P300 TRANSCRIPTIONAL COFACTOR JMY-RELATED"/>
    <property type="match status" value="1"/>
</dbReference>
<evidence type="ECO:0000256" key="1">
    <source>
        <dbReference type="SAM" id="MobiDB-lite"/>
    </source>
</evidence>
<protein>
    <submittedName>
        <fullName evidence="2">Uncharacterized protein</fullName>
    </submittedName>
</protein>
<keyword evidence="3" id="KW-1185">Reference proteome</keyword>
<dbReference type="PANTHER" id="PTHR23330:SF9">
    <property type="entry name" value="PROLINE-RICH PROTEIN 11"/>
    <property type="match status" value="1"/>
</dbReference>
<feature type="compositionally biased region" description="Acidic residues" evidence="1">
    <location>
        <begin position="362"/>
        <end position="376"/>
    </location>
</feature>
<dbReference type="AlphaFoldDB" id="A0AAW1ALN7"/>
<feature type="region of interest" description="Disordered" evidence="1">
    <location>
        <begin position="357"/>
        <end position="421"/>
    </location>
</feature>
<sequence length="421" mass="45268">MGSWLSCLGGRPSRDSNRDSLPGKREETEDGECWARSASPPSPGQGQPWDGPGSSAPVQMLPAEPLLLPLAARPPPPSPSPPPSPPPASSSGSLDFAATPPSASQPRERAPGPALSLEALQERLEALKALQGQYLRGQLRIRRSCRDFPRALRALSLQICRSRRRLIRAEVRLQRRETEGAFPRRPSPPPSELLALASWRQGLSAAATLSGCSLLLLPAPPPPPAPPLPPHLPDLHEALETFLERQERHLHDRESAGWGAFSGQVSGSVLLRGRGSAAGPGSALRAGQAGEVTGGALREGGGLAGGAPRLVFCFPGQRDYRSCQECVRSIKALRGQLRRVRSRLWRVEAELGIQVPPRELSVDDQEEKEEEEEEDGPPWLPPALPAARREEARRPTAQNVPPGDLPTSGRLVEAEIPACPQ</sequence>
<feature type="compositionally biased region" description="Basic and acidic residues" evidence="1">
    <location>
        <begin position="12"/>
        <end position="27"/>
    </location>
</feature>
<evidence type="ECO:0000313" key="2">
    <source>
        <dbReference type="EMBL" id="KAK9390917.1"/>
    </source>
</evidence>
<feature type="compositionally biased region" description="Pro residues" evidence="1">
    <location>
        <begin position="72"/>
        <end position="88"/>
    </location>
</feature>
<comment type="caution">
    <text evidence="2">The sequence shown here is derived from an EMBL/GenBank/DDBJ whole genome shotgun (WGS) entry which is preliminary data.</text>
</comment>